<feature type="repeat" description="WD" evidence="4">
    <location>
        <begin position="762"/>
        <end position="793"/>
    </location>
</feature>
<evidence type="ECO:0000256" key="4">
    <source>
        <dbReference type="PROSITE-ProRule" id="PRU00221"/>
    </source>
</evidence>
<keyword evidence="3" id="KW-0677">Repeat</keyword>
<dbReference type="Proteomes" id="UP000677054">
    <property type="component" value="Unassembled WGS sequence"/>
</dbReference>
<keyword evidence="8" id="KW-1185">Reference proteome</keyword>
<gene>
    <name evidence="7" type="ORF">DSTB1V02_LOCUS4192</name>
</gene>
<feature type="compositionally biased region" description="Polar residues" evidence="5">
    <location>
        <begin position="28"/>
        <end position="40"/>
    </location>
</feature>
<dbReference type="InterPro" id="IPR003533">
    <property type="entry name" value="Doublecortin_dom"/>
</dbReference>
<dbReference type="SUPFAM" id="SSF50998">
    <property type="entry name" value="Quinoprotein alcohol dehydrogenase-like"/>
    <property type="match status" value="1"/>
</dbReference>
<dbReference type="Pfam" id="PF03451">
    <property type="entry name" value="HELP"/>
    <property type="match status" value="1"/>
</dbReference>
<dbReference type="EMBL" id="LR900122">
    <property type="protein sequence ID" value="CAD7244292.1"/>
    <property type="molecule type" value="Genomic_DNA"/>
</dbReference>
<feature type="region of interest" description="Disordered" evidence="5">
    <location>
        <begin position="1"/>
        <end position="66"/>
    </location>
</feature>
<dbReference type="Pfam" id="PF03607">
    <property type="entry name" value="DCX"/>
    <property type="match status" value="1"/>
</dbReference>
<sequence length="1058" mass="118335">MRKGEIGNIRSQKSFLQPMNAPSFKGGKSTSPISEISSRHNGFRSPRNGHSEIEYDKSGEEDYQRPNYEVGKPRKLAVEDDEDYIKTRAPTRTGFYPETRRNSSAGIGNRRGKISKGDQNLFRSSSYDPIKLRRSQNPRKVKVVTFYKNGDSNFMGFQFWLRPGRDARNLDVLCRQLSARIPGLPLGVRYIFTMDGDIIRRLEEIQDGGTYVCSSDGNFKEQVYGMKLLSSWRKVAKSRPKTVKRYQAFTPAVLTPIHPDGHTSIHSDGHSPFQPDDHSPFPAFNPNRKKRDSRGGKRIWVVNIDDHDSKGDCLLSKKMESFEDVLKILGHVLKMRKVKAMYTLNGEEVRSLSQLSHYYDNTEQDTFFLEEVKDSSLGSMKQRNRSFDRGSEINNRDLSPSLPSSKGTTGVQAWRKDAVTVTIRGQDHVIAKPSHVPPSNASAPEKQLRLDWVYGFQGADTKRNLWVLPTGELLYFVATVVVMYDVQRRDRHDDKQRHYTEHTEDVTCLAVHPGNELVASGQKEGWTQDGKDPGPHIRIWSLATLTTLRTLTARKAFSDSVWIGVGALAFSAQVRFRRLRRRTPHLPATDLSCAIQDGGKHLAAVMAGEVQELLVWDWNVKPKETVARAQADQGDILGVAFHPAEDLLISHGNALSAWKERGSAMLERDDLVEEAHEGPVSTLLFSPIGSLYSGGEEDRRVVSWDSDTFQQLEAVKLPEIVGGVRAIQAGRSRVGSHEELFVGTTKNLVLQGTLETTFQPVVFGHASQLWALAVHPSQPVFATAGYDRNIVKWRAHEPEWRVHSECSCAAWNEDGSLLAVGSITGHVTVLRGEDGRLVVTFIVGGSHVTCASFSPDGSQLSLGVGTGNVYIYRVDRAGNAFRRGTVLNVSLNPERLDWSTDSRYIRTQSQDDVVIVWEVKGESSETDQSKTRDISWATHNCTLSYFTSGESRRFIQALGWHSAGERRYFNAIGMWRSISSTGEVIISTCDLSASKKLLLAGGGDGRLFLFRYPSIDPKAKYHMQRAISAYISCARFLQDSLIIAAGGTDATLMQWRLV</sequence>
<dbReference type="GO" id="GO:0008017">
    <property type="term" value="F:microtubule binding"/>
    <property type="evidence" value="ECO:0007669"/>
    <property type="project" value="TreeGrafter"/>
</dbReference>
<dbReference type="SMART" id="SM00537">
    <property type="entry name" value="DCX"/>
    <property type="match status" value="1"/>
</dbReference>
<name>A0A7R8XAM3_9CRUS</name>
<dbReference type="PROSITE" id="PS50082">
    <property type="entry name" value="WD_REPEATS_2"/>
    <property type="match status" value="2"/>
</dbReference>
<dbReference type="AlphaFoldDB" id="A0A7R8XAM3"/>
<keyword evidence="2 4" id="KW-0853">WD repeat</keyword>
<dbReference type="InterPro" id="IPR055442">
    <property type="entry name" value="Beta-prop_EML-like_2nd"/>
</dbReference>
<evidence type="ECO:0000256" key="2">
    <source>
        <dbReference type="ARBA" id="ARBA00022574"/>
    </source>
</evidence>
<accession>A0A7R8XAM3</accession>
<feature type="region of interest" description="Disordered" evidence="5">
    <location>
        <begin position="260"/>
        <end position="293"/>
    </location>
</feature>
<dbReference type="GO" id="GO:0000226">
    <property type="term" value="P:microtubule cytoskeleton organization"/>
    <property type="evidence" value="ECO:0007669"/>
    <property type="project" value="TreeGrafter"/>
</dbReference>
<dbReference type="InterPro" id="IPR036572">
    <property type="entry name" value="Doublecortin_dom_sf"/>
</dbReference>
<protein>
    <recommendedName>
        <fullName evidence="6">Doublecortin domain-containing protein</fullName>
    </recommendedName>
</protein>
<feature type="compositionally biased region" description="Basic and acidic residues" evidence="5">
    <location>
        <begin position="49"/>
        <end position="64"/>
    </location>
</feature>
<feature type="compositionally biased region" description="Basic and acidic residues" evidence="5">
    <location>
        <begin position="260"/>
        <end position="279"/>
    </location>
</feature>
<dbReference type="PROSITE" id="PS50309">
    <property type="entry name" value="DC"/>
    <property type="match status" value="1"/>
</dbReference>
<dbReference type="PANTHER" id="PTHR13720:SF55">
    <property type="entry name" value="ECHINODERM MICROTUBULE-ASSOCIATED PROTEIN-LIKE CG42247"/>
    <property type="match status" value="1"/>
</dbReference>
<dbReference type="Pfam" id="PF23414">
    <property type="entry name" value="Beta-prop_EML_2"/>
    <property type="match status" value="1"/>
</dbReference>
<dbReference type="EMBL" id="CAJPEV010000605">
    <property type="protein sequence ID" value="CAG0886864.1"/>
    <property type="molecule type" value="Genomic_DNA"/>
</dbReference>
<dbReference type="SUPFAM" id="SSF89837">
    <property type="entry name" value="Doublecortin (DC)"/>
    <property type="match status" value="2"/>
</dbReference>
<dbReference type="Gene3D" id="3.10.20.230">
    <property type="entry name" value="Doublecortin domain"/>
    <property type="match status" value="2"/>
</dbReference>
<dbReference type="Gene3D" id="2.130.10.10">
    <property type="entry name" value="YVTN repeat-like/Quinoprotein amine dehydrogenase"/>
    <property type="match status" value="2"/>
</dbReference>
<organism evidence="7">
    <name type="scientific">Darwinula stevensoni</name>
    <dbReference type="NCBI Taxonomy" id="69355"/>
    <lineage>
        <taxon>Eukaryota</taxon>
        <taxon>Metazoa</taxon>
        <taxon>Ecdysozoa</taxon>
        <taxon>Arthropoda</taxon>
        <taxon>Crustacea</taxon>
        <taxon>Oligostraca</taxon>
        <taxon>Ostracoda</taxon>
        <taxon>Podocopa</taxon>
        <taxon>Podocopida</taxon>
        <taxon>Darwinulocopina</taxon>
        <taxon>Darwinuloidea</taxon>
        <taxon>Darwinulidae</taxon>
        <taxon>Darwinula</taxon>
    </lineage>
</organism>
<dbReference type="InterPro" id="IPR005108">
    <property type="entry name" value="HELP"/>
</dbReference>
<evidence type="ECO:0000259" key="6">
    <source>
        <dbReference type="PROSITE" id="PS50309"/>
    </source>
</evidence>
<dbReference type="GO" id="GO:0035556">
    <property type="term" value="P:intracellular signal transduction"/>
    <property type="evidence" value="ECO:0007669"/>
    <property type="project" value="InterPro"/>
</dbReference>
<dbReference type="InterPro" id="IPR001680">
    <property type="entry name" value="WD40_rpt"/>
</dbReference>
<evidence type="ECO:0000313" key="7">
    <source>
        <dbReference type="EMBL" id="CAD7244292.1"/>
    </source>
</evidence>
<comment type="similarity">
    <text evidence="1">Belongs to the WD repeat EMAP family.</text>
</comment>
<dbReference type="Pfam" id="PF00400">
    <property type="entry name" value="WD40"/>
    <property type="match status" value="1"/>
</dbReference>
<feature type="domain" description="Doublecortin" evidence="6">
    <location>
        <begin position="142"/>
        <end position="225"/>
    </location>
</feature>
<feature type="compositionally biased region" description="Polar residues" evidence="5">
    <location>
        <begin position="396"/>
        <end position="411"/>
    </location>
</feature>
<dbReference type="GO" id="GO:0072686">
    <property type="term" value="C:mitotic spindle"/>
    <property type="evidence" value="ECO:0007669"/>
    <property type="project" value="TreeGrafter"/>
</dbReference>
<proteinExistence type="inferred from homology"/>
<dbReference type="SUPFAM" id="SSF50978">
    <property type="entry name" value="WD40 repeat-like"/>
    <property type="match status" value="1"/>
</dbReference>
<evidence type="ECO:0000256" key="1">
    <source>
        <dbReference type="ARBA" id="ARBA00006489"/>
    </source>
</evidence>
<evidence type="ECO:0000256" key="3">
    <source>
        <dbReference type="ARBA" id="ARBA00022737"/>
    </source>
</evidence>
<dbReference type="SMART" id="SM00320">
    <property type="entry name" value="WD40"/>
    <property type="match status" value="9"/>
</dbReference>
<feature type="region of interest" description="Disordered" evidence="5">
    <location>
        <begin position="93"/>
        <end position="120"/>
    </location>
</feature>
<dbReference type="PANTHER" id="PTHR13720">
    <property type="entry name" value="WD-40 REPEAT PROTEIN"/>
    <property type="match status" value="1"/>
</dbReference>
<evidence type="ECO:0000256" key="5">
    <source>
        <dbReference type="SAM" id="MobiDB-lite"/>
    </source>
</evidence>
<evidence type="ECO:0000313" key="8">
    <source>
        <dbReference type="Proteomes" id="UP000677054"/>
    </source>
</evidence>
<feature type="region of interest" description="Disordered" evidence="5">
    <location>
        <begin position="379"/>
        <end position="411"/>
    </location>
</feature>
<dbReference type="InterPro" id="IPR015943">
    <property type="entry name" value="WD40/YVTN_repeat-like_dom_sf"/>
</dbReference>
<dbReference type="InterPro" id="IPR050630">
    <property type="entry name" value="WD_repeat_EMAP"/>
</dbReference>
<dbReference type="OrthoDB" id="6365783at2759"/>
<reference evidence="7" key="1">
    <citation type="submission" date="2020-11" db="EMBL/GenBank/DDBJ databases">
        <authorList>
            <person name="Tran Van P."/>
        </authorList>
    </citation>
    <scope>NUCLEOTIDE SEQUENCE</scope>
</reference>
<feature type="compositionally biased region" description="Basic and acidic residues" evidence="5">
    <location>
        <begin position="385"/>
        <end position="395"/>
    </location>
</feature>
<dbReference type="InterPro" id="IPR036322">
    <property type="entry name" value="WD40_repeat_dom_sf"/>
</dbReference>
<dbReference type="InterPro" id="IPR011047">
    <property type="entry name" value="Quinoprotein_ADH-like_sf"/>
</dbReference>
<feature type="repeat" description="WD" evidence="4">
    <location>
        <begin position="673"/>
        <end position="714"/>
    </location>
</feature>